<name>A0A1I8HF87_9PLAT</name>
<evidence type="ECO:0000256" key="1">
    <source>
        <dbReference type="SAM" id="MobiDB-lite"/>
    </source>
</evidence>
<feature type="region of interest" description="Disordered" evidence="1">
    <location>
        <begin position="235"/>
        <end position="317"/>
    </location>
</feature>
<evidence type="ECO:0000313" key="3">
    <source>
        <dbReference type="Proteomes" id="UP000095280"/>
    </source>
</evidence>
<protein>
    <submittedName>
        <fullName evidence="4">Apple domain-containing protein</fullName>
    </submittedName>
</protein>
<keyword evidence="3" id="KW-1185">Reference proteome</keyword>
<dbReference type="AlphaFoldDB" id="A0A1I8HF87"/>
<feature type="compositionally biased region" description="Polar residues" evidence="1">
    <location>
        <begin position="235"/>
        <end position="253"/>
    </location>
</feature>
<evidence type="ECO:0000313" key="4">
    <source>
        <dbReference type="WBParaSite" id="maker-uti_cns_0005688-snap-gene-0.8-mRNA-1"/>
    </source>
</evidence>
<feature type="chain" id="PRO_5009320138" evidence="2">
    <location>
        <begin position="21"/>
        <end position="787"/>
    </location>
</feature>
<dbReference type="WBParaSite" id="maker-uti_cns_0005688-snap-gene-0.8-mRNA-1">
    <property type="protein sequence ID" value="maker-uti_cns_0005688-snap-gene-0.8-mRNA-1"/>
    <property type="gene ID" value="maker-uti_cns_0005688-snap-gene-0.8"/>
</dbReference>
<feature type="compositionally biased region" description="Gly residues" evidence="1">
    <location>
        <begin position="257"/>
        <end position="266"/>
    </location>
</feature>
<accession>A0A1I8HF87</accession>
<feature type="signal peptide" evidence="2">
    <location>
        <begin position="1"/>
        <end position="20"/>
    </location>
</feature>
<reference evidence="4" key="1">
    <citation type="submission" date="2016-11" db="UniProtKB">
        <authorList>
            <consortium name="WormBaseParasite"/>
        </authorList>
    </citation>
    <scope>IDENTIFICATION</scope>
</reference>
<organism evidence="3 4">
    <name type="scientific">Macrostomum lignano</name>
    <dbReference type="NCBI Taxonomy" id="282301"/>
    <lineage>
        <taxon>Eukaryota</taxon>
        <taxon>Metazoa</taxon>
        <taxon>Spiralia</taxon>
        <taxon>Lophotrochozoa</taxon>
        <taxon>Platyhelminthes</taxon>
        <taxon>Rhabditophora</taxon>
        <taxon>Macrostomorpha</taxon>
        <taxon>Macrostomida</taxon>
        <taxon>Macrostomidae</taxon>
        <taxon>Macrostomum</taxon>
    </lineage>
</organism>
<keyword evidence="2" id="KW-0732">Signal</keyword>
<evidence type="ECO:0000256" key="2">
    <source>
        <dbReference type="SAM" id="SignalP"/>
    </source>
</evidence>
<dbReference type="Proteomes" id="UP000095280">
    <property type="component" value="Unplaced"/>
</dbReference>
<proteinExistence type="predicted"/>
<sequence length="787" mass="81299">MSLSLIAAILLSTLAQDASGYRIVFNRLADGFCANATPSVPTPLNATFRSFAPISSPDVCATECAYSEACTVYQLGAGGQCLLGSACDLRQLWVQQTPGGSACTAAYYSKDRNSTWAGCQSQLDAVYENDDTPSHMGTPMYYTPVLGAGCYRIRAWGAHGGGQLSRTGGLGAYKEAAFTLSETDNLTIVVGRRGADQSTVDNGGGGGGGSFVYKNATDTPVLLLAAGGGGGAAQMTNGGNATDSENGTQSVSDATGVGYGGVGGQGAPQPTSVSTNNNHGLGGGGAGWLSDGWRFGGPNSGLDGRSRTGGWSGGVGKPANGGYGGGGGGGGKLGSQNGGGGGGGGYSGGGVDGIEPRGGGGGGSYAAPNLSRGARGGVGGAPGMGGRVKIEEAALAVGANQFEHVQLVRLVRSNQIGEQNGVCRPIRLQLQGDATVLVYRPAAIQNAANGFGPCAGAKLLHFAIVAEAAAGCRLAEDFQRQLRISLEWRRERLQGKTKIPIFIYLCPSTASSRQVSPAASVSSSRSLASVTDRPAALDSSWARRLLIVAGQLQHHNAAIESVQPDCQAQLAHGPRRRNQILRRDQVESPSPIVQADSAIHYSLTQQDSAIHYSLTQQDSAFRYQANKMNTLSANLLGQAIKIMRSATVLLSSGALSRIRCATALVMDTIGSARRISASKSSNASAMLLSAVLRCSAMRLSMPPMPKDQMLPADSSETRCYPLTHQRPGATQMLSDVIYLSPASIRRVLGVKVDHQFSGFKQAASLRANPFHVLQVEGNDVIFVAPEH</sequence>